<dbReference type="GO" id="GO:0003723">
    <property type="term" value="F:RNA binding"/>
    <property type="evidence" value="ECO:0007669"/>
    <property type="project" value="TreeGrafter"/>
</dbReference>
<feature type="non-terminal residue" evidence="3">
    <location>
        <position position="1"/>
    </location>
</feature>
<evidence type="ECO:0000256" key="1">
    <source>
        <dbReference type="SAM" id="MobiDB-lite"/>
    </source>
</evidence>
<gene>
    <name evidence="3" type="ORF">SARC_17357</name>
</gene>
<dbReference type="RefSeq" id="XP_014144022.1">
    <property type="nucleotide sequence ID" value="XM_014288547.1"/>
</dbReference>
<evidence type="ECO:0000313" key="4">
    <source>
        <dbReference type="Proteomes" id="UP000054560"/>
    </source>
</evidence>
<dbReference type="InterPro" id="IPR011666">
    <property type="entry name" value="DUF1604"/>
</dbReference>
<organism evidence="3 4">
    <name type="scientific">Sphaeroforma arctica JP610</name>
    <dbReference type="NCBI Taxonomy" id="667725"/>
    <lineage>
        <taxon>Eukaryota</taxon>
        <taxon>Ichthyosporea</taxon>
        <taxon>Ichthyophonida</taxon>
        <taxon>Sphaeroforma</taxon>
    </lineage>
</organism>
<keyword evidence="4" id="KW-1185">Reference proteome</keyword>
<dbReference type="EMBL" id="KQ252083">
    <property type="protein sequence ID" value="KNC70120.1"/>
    <property type="molecule type" value="Genomic_DNA"/>
</dbReference>
<accession>A0A0L0F083</accession>
<dbReference type="GeneID" id="25917861"/>
<name>A0A0L0F083_9EUKA</name>
<dbReference type="OrthoDB" id="20507at2759"/>
<reference evidence="3 4" key="1">
    <citation type="submission" date="2011-02" db="EMBL/GenBank/DDBJ databases">
        <title>The Genome Sequence of Sphaeroforma arctica JP610.</title>
        <authorList>
            <consortium name="The Broad Institute Genome Sequencing Platform"/>
            <person name="Russ C."/>
            <person name="Cuomo C."/>
            <person name="Young S.K."/>
            <person name="Zeng Q."/>
            <person name="Gargeya S."/>
            <person name="Alvarado L."/>
            <person name="Berlin A."/>
            <person name="Chapman S.B."/>
            <person name="Chen Z."/>
            <person name="Freedman E."/>
            <person name="Gellesch M."/>
            <person name="Goldberg J."/>
            <person name="Griggs A."/>
            <person name="Gujja S."/>
            <person name="Heilman E."/>
            <person name="Heiman D."/>
            <person name="Howarth C."/>
            <person name="Mehta T."/>
            <person name="Neiman D."/>
            <person name="Pearson M."/>
            <person name="Roberts A."/>
            <person name="Saif S."/>
            <person name="Shea T."/>
            <person name="Shenoy N."/>
            <person name="Sisk P."/>
            <person name="Stolte C."/>
            <person name="Sykes S."/>
            <person name="White J."/>
            <person name="Yandava C."/>
            <person name="Burger G."/>
            <person name="Gray M.W."/>
            <person name="Holland P.W.H."/>
            <person name="King N."/>
            <person name="Lang F.B.F."/>
            <person name="Roger A.J."/>
            <person name="Ruiz-Trillo I."/>
            <person name="Haas B."/>
            <person name="Nusbaum C."/>
            <person name="Birren B."/>
        </authorList>
    </citation>
    <scope>NUCLEOTIDE SEQUENCE [LARGE SCALE GENOMIC DNA]</scope>
    <source>
        <strain evidence="3 4">JP610</strain>
    </source>
</reference>
<dbReference type="GO" id="GO:0005634">
    <property type="term" value="C:nucleus"/>
    <property type="evidence" value="ECO:0007669"/>
    <property type="project" value="TreeGrafter"/>
</dbReference>
<evidence type="ECO:0000259" key="2">
    <source>
        <dbReference type="Pfam" id="PF07713"/>
    </source>
</evidence>
<dbReference type="Proteomes" id="UP000054560">
    <property type="component" value="Unassembled WGS sequence"/>
</dbReference>
<dbReference type="PANTHER" id="PTHR13384">
    <property type="entry name" value="G PATCH DOMAIN-CONTAINING PROTEIN 1"/>
    <property type="match status" value="1"/>
</dbReference>
<evidence type="ECO:0000313" key="3">
    <source>
        <dbReference type="EMBL" id="KNC70120.1"/>
    </source>
</evidence>
<dbReference type="eggNOG" id="KOG2138">
    <property type="taxonomic scope" value="Eukaryota"/>
</dbReference>
<feature type="region of interest" description="Disordered" evidence="1">
    <location>
        <begin position="28"/>
        <end position="51"/>
    </location>
</feature>
<dbReference type="STRING" id="667725.A0A0L0F083"/>
<feature type="non-terminal residue" evidence="3">
    <location>
        <position position="51"/>
    </location>
</feature>
<feature type="domain" description="G patch" evidence="2">
    <location>
        <begin position="1"/>
        <end position="47"/>
    </location>
</feature>
<dbReference type="PANTHER" id="PTHR13384:SF19">
    <property type="entry name" value="G PATCH DOMAIN-CONTAINING PROTEIN 1"/>
    <property type="match status" value="1"/>
</dbReference>
<protein>
    <recommendedName>
        <fullName evidence="2">G patch domain-containing protein</fullName>
    </recommendedName>
</protein>
<dbReference type="Pfam" id="PF07713">
    <property type="entry name" value="DUF1604"/>
    <property type="match status" value="1"/>
</dbReference>
<feature type="compositionally biased region" description="Basic and acidic residues" evidence="1">
    <location>
        <begin position="40"/>
        <end position="51"/>
    </location>
</feature>
<dbReference type="GO" id="GO:0006397">
    <property type="term" value="P:mRNA processing"/>
    <property type="evidence" value="ECO:0007669"/>
    <property type="project" value="InterPro"/>
</dbReference>
<sequence length="51" mass="5468">VKDAQGRTRFHGAFTGGFSAGFYNTVGSKEGWKPSTFTSARDKKQKDAAGI</sequence>
<proteinExistence type="predicted"/>
<dbReference type="AlphaFoldDB" id="A0A0L0F083"/>